<feature type="signal peptide" evidence="1">
    <location>
        <begin position="1"/>
        <end position="20"/>
    </location>
</feature>
<sequence>MWVCTSICVMLLVRFGSVRGFGAGGLRSCRLRFHFRCGRSVGWTQTLRNWRWSVSYAEHMVVSTFSPKIPHSRIPNSAHRLTA</sequence>
<organism evidence="2">
    <name type="scientific">Anopheles darlingi</name>
    <name type="common">Mosquito</name>
    <dbReference type="NCBI Taxonomy" id="43151"/>
    <lineage>
        <taxon>Eukaryota</taxon>
        <taxon>Metazoa</taxon>
        <taxon>Ecdysozoa</taxon>
        <taxon>Arthropoda</taxon>
        <taxon>Hexapoda</taxon>
        <taxon>Insecta</taxon>
        <taxon>Pterygota</taxon>
        <taxon>Neoptera</taxon>
        <taxon>Endopterygota</taxon>
        <taxon>Diptera</taxon>
        <taxon>Nematocera</taxon>
        <taxon>Culicoidea</taxon>
        <taxon>Culicidae</taxon>
        <taxon>Anophelinae</taxon>
        <taxon>Anopheles</taxon>
    </lineage>
</organism>
<dbReference type="EMBL" id="GGFL01009386">
    <property type="protein sequence ID" value="MBW73564.1"/>
    <property type="molecule type" value="Transcribed_RNA"/>
</dbReference>
<feature type="chain" id="PRO_5014979877" evidence="1">
    <location>
        <begin position="21"/>
        <end position="83"/>
    </location>
</feature>
<evidence type="ECO:0000256" key="1">
    <source>
        <dbReference type="SAM" id="SignalP"/>
    </source>
</evidence>
<dbReference type="AlphaFoldDB" id="A0A2M4D7K4"/>
<proteinExistence type="predicted"/>
<evidence type="ECO:0000313" key="2">
    <source>
        <dbReference type="EMBL" id="MBW73564.1"/>
    </source>
</evidence>
<accession>A0A2M4D7K4</accession>
<protein>
    <submittedName>
        <fullName evidence="2">Putative secreted protein</fullName>
    </submittedName>
</protein>
<reference evidence="2" key="1">
    <citation type="submission" date="2018-01" db="EMBL/GenBank/DDBJ databases">
        <title>An insight into the sialome of Amazonian anophelines.</title>
        <authorList>
            <person name="Ribeiro J.M."/>
            <person name="Scarpassa V."/>
            <person name="Calvo E."/>
        </authorList>
    </citation>
    <scope>NUCLEOTIDE SEQUENCE</scope>
</reference>
<name>A0A2M4D7K4_ANODA</name>
<keyword evidence="1" id="KW-0732">Signal</keyword>